<dbReference type="EMBL" id="KL198065">
    <property type="protein sequence ID" value="KDQ10673.1"/>
    <property type="molecule type" value="Genomic_DNA"/>
</dbReference>
<keyword evidence="3" id="KW-1185">Reference proteome</keyword>
<proteinExistence type="predicted"/>
<name>A0A067M4G8_BOTB1</name>
<keyword evidence="1" id="KW-0472">Membrane</keyword>
<evidence type="ECO:0000313" key="2">
    <source>
        <dbReference type="EMBL" id="KDQ10673.1"/>
    </source>
</evidence>
<evidence type="ECO:0000313" key="3">
    <source>
        <dbReference type="Proteomes" id="UP000027195"/>
    </source>
</evidence>
<dbReference type="AlphaFoldDB" id="A0A067M4G8"/>
<protein>
    <recommendedName>
        <fullName evidence="4">Transmembrane protein</fullName>
    </recommendedName>
</protein>
<keyword evidence="1" id="KW-1133">Transmembrane helix</keyword>
<dbReference type="STRING" id="930990.A0A067M4G8"/>
<reference evidence="3" key="1">
    <citation type="journal article" date="2014" name="Proc. Natl. Acad. Sci. U.S.A.">
        <title>Extensive sampling of basidiomycete genomes demonstrates inadequacy of the white-rot/brown-rot paradigm for wood decay fungi.</title>
        <authorList>
            <person name="Riley R."/>
            <person name="Salamov A.A."/>
            <person name="Brown D.W."/>
            <person name="Nagy L.G."/>
            <person name="Floudas D."/>
            <person name="Held B.W."/>
            <person name="Levasseur A."/>
            <person name="Lombard V."/>
            <person name="Morin E."/>
            <person name="Otillar R."/>
            <person name="Lindquist E.A."/>
            <person name="Sun H."/>
            <person name="LaButti K.M."/>
            <person name="Schmutz J."/>
            <person name="Jabbour D."/>
            <person name="Luo H."/>
            <person name="Baker S.E."/>
            <person name="Pisabarro A.G."/>
            <person name="Walton J.D."/>
            <person name="Blanchette R.A."/>
            <person name="Henrissat B."/>
            <person name="Martin F."/>
            <person name="Cullen D."/>
            <person name="Hibbett D.S."/>
            <person name="Grigoriev I.V."/>
        </authorList>
    </citation>
    <scope>NUCLEOTIDE SEQUENCE [LARGE SCALE GENOMIC DNA]</scope>
    <source>
        <strain evidence="3">FD-172 SS1</strain>
    </source>
</reference>
<dbReference type="Proteomes" id="UP000027195">
    <property type="component" value="Unassembled WGS sequence"/>
</dbReference>
<dbReference type="OrthoDB" id="2564485at2759"/>
<dbReference type="InParanoid" id="A0A067M4G8"/>
<evidence type="ECO:0008006" key="4">
    <source>
        <dbReference type="Google" id="ProtNLM"/>
    </source>
</evidence>
<keyword evidence="1" id="KW-0812">Transmembrane</keyword>
<feature type="transmembrane region" description="Helical" evidence="1">
    <location>
        <begin position="21"/>
        <end position="42"/>
    </location>
</feature>
<dbReference type="HOGENOM" id="CLU_033918_0_0_1"/>
<organism evidence="2 3">
    <name type="scientific">Botryobasidium botryosum (strain FD-172 SS1)</name>
    <dbReference type="NCBI Taxonomy" id="930990"/>
    <lineage>
        <taxon>Eukaryota</taxon>
        <taxon>Fungi</taxon>
        <taxon>Dikarya</taxon>
        <taxon>Basidiomycota</taxon>
        <taxon>Agaricomycotina</taxon>
        <taxon>Agaricomycetes</taxon>
        <taxon>Cantharellales</taxon>
        <taxon>Botryobasidiaceae</taxon>
        <taxon>Botryobasidium</taxon>
    </lineage>
</organism>
<accession>A0A067M4G8</accession>
<evidence type="ECO:0000256" key="1">
    <source>
        <dbReference type="SAM" id="Phobius"/>
    </source>
</evidence>
<gene>
    <name evidence="2" type="ORF">BOTBODRAFT_487489</name>
</gene>
<sequence>MGFLFSKFPNLSRPVKRDIKWPWLGPVAYTVGALAFIILIVLNTALTAYDTVITKTSDFNATQSHWYNRFSGPEKPGTLCDSYNFTVGETFSTTNLLFEYTVLSVGANQTTLPYSGTGLDSCDILNISIDADSLAYTGTAVAYFACKSPDFPLIAKTTFTGSRHLTKSTRAEAFITQYSEDRFNSVNVVYMMELAITDVLNQMINVGPSSAALPSALSTWAIPNCSKVSAQNYTSIMPNCTTGNNSPPTWIFDFYYGFMALPNGSEVQEVAASNTPSIGTNYVSYNWVYSPNITALYLPALLNVAQLYAAAVRLDIGQIQPNNVILYNNTRSSSLNANFPAAAGGTAYASQLLPSSWFVWPSAIPKPGAFINAQYLCRFAFPQSWGKALINVLVATFSLFSAGWGLALMLFAWLAVKKEEDHYCNGCLERTSNSHASAVNTPHMEKDPMAYSV</sequence>
<feature type="transmembrane region" description="Helical" evidence="1">
    <location>
        <begin position="388"/>
        <end position="416"/>
    </location>
</feature>